<evidence type="ECO:0000313" key="3">
    <source>
        <dbReference type="Proteomes" id="UP000199054"/>
    </source>
</evidence>
<keyword evidence="3" id="KW-1185">Reference proteome</keyword>
<gene>
    <name evidence="2" type="ORF">SAMN04489859_102024</name>
</gene>
<reference evidence="2 3" key="1">
    <citation type="submission" date="2016-10" db="EMBL/GenBank/DDBJ databases">
        <authorList>
            <person name="de Groot N.N."/>
        </authorList>
    </citation>
    <scope>NUCLEOTIDE SEQUENCE [LARGE SCALE GENOMIC DNA]</scope>
    <source>
        <strain evidence="2 3">DSM 8512</strain>
    </source>
</reference>
<dbReference type="STRING" id="34002.SAMN04489859_102024"/>
<proteinExistence type="predicted"/>
<feature type="region of interest" description="Disordered" evidence="1">
    <location>
        <begin position="723"/>
        <end position="753"/>
    </location>
</feature>
<evidence type="ECO:0000256" key="1">
    <source>
        <dbReference type="SAM" id="MobiDB-lite"/>
    </source>
</evidence>
<sequence length="753" mass="84941">MFEIDFSGGQILSEKGRSYQAPGEVLFKADGAKAQASRHVSLDENGRIHPLDEADAMRLHRRLLATYRYELERQSENRAEMALDEDMYDHIQWTAEEVAALRERGQTPIVFNLIQTTINWVLGSQRRASMDYKILPRREEGLKPAQRKDELMRHLRDENHSLEARAAGFADAVKAGVGWIETGEGDPTDGPIVFERHEGWRNMLWDSRAKQMDLQDARYICRTKWLDFDIASALWPQRKGLLRLSTEGNLLSSIAGLSDYGDDPMDSSEDDSRFSAPVTSGGNAIRHRIRCMEMWYKEPKMVPVMKGGDFHRELFDPWSEGHWYDLEQGRATLIERPRELIHVALMTEKGLLDVRQSPYRHNRFPFTPIWGYRRSRDGMPYGIIRGLRDIQRDLNKRASKALHYLSSTQVKVQEGAVDDIEELRTEAGRPDSVIVYKQGYQPPDIKSDAEMASAHIDLMQMDANMIQQVGGVTNENLGRDTNATSGRAILAKQDQGQLATSIFFDNFRFAMRLNGEKLLTNIEQFYTDEQQFRITDTRGNPQYVTINDGTFPNAISLFKADFIIDEEDWRATSRQAQAEQLMNLMRELAATAPQIVIKCLDLVIESMDMPKRDELVKRIRQETGVSDPDEDPNNPSPETIAQQKAAEKAAQMQERAMMAQIEGEEAKTAKTRADAARSLLGLRTDNLDQINAAVDAAIKLGGAPAVARAVDAMMRQATEEAFAAGQLAAPQQPEQTPASPATPDPAAQGMMPQ</sequence>
<dbReference type="AlphaFoldDB" id="A0A1H8K4F1"/>
<name>A0A1H8K4F1_9RHOB</name>
<dbReference type="RefSeq" id="WP_090613464.1">
    <property type="nucleotide sequence ID" value="NZ_CP067124.1"/>
</dbReference>
<evidence type="ECO:0008006" key="4">
    <source>
        <dbReference type="Google" id="ProtNLM"/>
    </source>
</evidence>
<protein>
    <recommendedName>
        <fullName evidence="4">Phage P22-like portal protein</fullName>
    </recommendedName>
</protein>
<accession>A0A1H8K4F1</accession>
<evidence type="ECO:0000313" key="2">
    <source>
        <dbReference type="EMBL" id="SEN87288.1"/>
    </source>
</evidence>
<feature type="compositionally biased region" description="Low complexity" evidence="1">
    <location>
        <begin position="736"/>
        <end position="747"/>
    </location>
</feature>
<dbReference type="OrthoDB" id="1632915at2"/>
<organism evidence="2 3">
    <name type="scientific">Paracoccus alcaliphilus</name>
    <dbReference type="NCBI Taxonomy" id="34002"/>
    <lineage>
        <taxon>Bacteria</taxon>
        <taxon>Pseudomonadati</taxon>
        <taxon>Pseudomonadota</taxon>
        <taxon>Alphaproteobacteria</taxon>
        <taxon>Rhodobacterales</taxon>
        <taxon>Paracoccaceae</taxon>
        <taxon>Paracoccus</taxon>
    </lineage>
</organism>
<dbReference type="EMBL" id="FODE01000020">
    <property type="protein sequence ID" value="SEN87288.1"/>
    <property type="molecule type" value="Genomic_DNA"/>
</dbReference>
<dbReference type="InterPro" id="IPR032427">
    <property type="entry name" value="P22_portal"/>
</dbReference>
<dbReference type="Pfam" id="PF16510">
    <property type="entry name" value="P22_portal"/>
    <property type="match status" value="1"/>
</dbReference>
<dbReference type="Proteomes" id="UP000199054">
    <property type="component" value="Unassembled WGS sequence"/>
</dbReference>